<evidence type="ECO:0000313" key="3">
    <source>
        <dbReference type="Proteomes" id="UP000271098"/>
    </source>
</evidence>
<dbReference type="Gene3D" id="3.40.390.10">
    <property type="entry name" value="Collagenase (Catalytic Domain)"/>
    <property type="match status" value="1"/>
</dbReference>
<dbReference type="PROSITE" id="PS51885">
    <property type="entry name" value="NEPRILYSIN"/>
    <property type="match status" value="1"/>
</dbReference>
<dbReference type="GO" id="GO:0004222">
    <property type="term" value="F:metalloendopeptidase activity"/>
    <property type="evidence" value="ECO:0007669"/>
    <property type="project" value="InterPro"/>
</dbReference>
<evidence type="ECO:0000259" key="1">
    <source>
        <dbReference type="Pfam" id="PF01431"/>
    </source>
</evidence>
<dbReference type="InterPro" id="IPR018497">
    <property type="entry name" value="Peptidase_M13_C"/>
</dbReference>
<dbReference type="SUPFAM" id="SSF55486">
    <property type="entry name" value="Metalloproteases ('zincins'), catalytic domain"/>
    <property type="match status" value="1"/>
</dbReference>
<dbReference type="AlphaFoldDB" id="A0A3P6P1E2"/>
<organism evidence="2 3">
    <name type="scientific">Gongylonema pulchrum</name>
    <dbReference type="NCBI Taxonomy" id="637853"/>
    <lineage>
        <taxon>Eukaryota</taxon>
        <taxon>Metazoa</taxon>
        <taxon>Ecdysozoa</taxon>
        <taxon>Nematoda</taxon>
        <taxon>Chromadorea</taxon>
        <taxon>Rhabditida</taxon>
        <taxon>Spirurina</taxon>
        <taxon>Spiruromorpha</taxon>
        <taxon>Spiruroidea</taxon>
        <taxon>Gongylonematidae</taxon>
        <taxon>Gongylonema</taxon>
    </lineage>
</organism>
<evidence type="ECO:0000313" key="2">
    <source>
        <dbReference type="EMBL" id="VDK27257.1"/>
    </source>
</evidence>
<name>A0A3P6P1E2_9BILA</name>
<dbReference type="OrthoDB" id="6475849at2759"/>
<dbReference type="Proteomes" id="UP000271098">
    <property type="component" value="Unassembled WGS sequence"/>
</dbReference>
<dbReference type="Pfam" id="PF01431">
    <property type="entry name" value="Peptidase_M13"/>
    <property type="match status" value="1"/>
</dbReference>
<dbReference type="PANTHER" id="PTHR11733">
    <property type="entry name" value="ZINC METALLOPROTEASE FAMILY M13 NEPRILYSIN-RELATED"/>
    <property type="match status" value="1"/>
</dbReference>
<dbReference type="GO" id="GO:0005886">
    <property type="term" value="C:plasma membrane"/>
    <property type="evidence" value="ECO:0007669"/>
    <property type="project" value="TreeGrafter"/>
</dbReference>
<protein>
    <recommendedName>
        <fullName evidence="1">Peptidase M13 C-terminal domain-containing protein</fullName>
    </recommendedName>
</protein>
<accession>A0A3P6P1E2</accession>
<proteinExistence type="predicted"/>
<keyword evidence="3" id="KW-1185">Reference proteome</keyword>
<gene>
    <name evidence="2" type="ORF">GPUH_LOCUS71</name>
</gene>
<dbReference type="InterPro" id="IPR000718">
    <property type="entry name" value="Peptidase_M13"/>
</dbReference>
<sequence>MQFSSKQIFFQSWCGITRPEAAIDSLISDNHSPDQYRVNIVLGNQNEFLKAFNCPSESDMYPQHQCQVW</sequence>
<feature type="domain" description="Peptidase M13 C-terminal" evidence="1">
    <location>
        <begin position="2"/>
        <end position="68"/>
    </location>
</feature>
<reference evidence="2 3" key="1">
    <citation type="submission" date="2018-11" db="EMBL/GenBank/DDBJ databases">
        <authorList>
            <consortium name="Pathogen Informatics"/>
        </authorList>
    </citation>
    <scope>NUCLEOTIDE SEQUENCE [LARGE SCALE GENOMIC DNA]</scope>
</reference>
<dbReference type="InterPro" id="IPR024079">
    <property type="entry name" value="MetalloPept_cat_dom_sf"/>
</dbReference>
<dbReference type="PANTHER" id="PTHR11733:SF133">
    <property type="entry name" value="PHOSPHATE-REGULATING NEUTRAL ENDOPEPTIDASE PHEX"/>
    <property type="match status" value="1"/>
</dbReference>
<dbReference type="GO" id="GO:0016485">
    <property type="term" value="P:protein processing"/>
    <property type="evidence" value="ECO:0007669"/>
    <property type="project" value="TreeGrafter"/>
</dbReference>
<dbReference type="EMBL" id="UYRT01000046">
    <property type="protein sequence ID" value="VDK27257.1"/>
    <property type="molecule type" value="Genomic_DNA"/>
</dbReference>